<dbReference type="Proteomes" id="UP000238442">
    <property type="component" value="Chromosome"/>
</dbReference>
<reference evidence="1 2" key="1">
    <citation type="submission" date="2018-02" db="EMBL/GenBank/DDBJ databases">
        <title>Genomic analysis of the strain RR4-38 isolated from a seawater recirculating aquaculture system.</title>
        <authorList>
            <person name="Kim Y.-S."/>
            <person name="Jang Y.H."/>
            <person name="Kim K.-H."/>
        </authorList>
    </citation>
    <scope>NUCLEOTIDE SEQUENCE [LARGE SCALE GENOMIC DNA]</scope>
    <source>
        <strain evidence="1 2">RR4-38</strain>
    </source>
</reference>
<organism evidence="1 2">
    <name type="scientific">Pukyongia salina</name>
    <dbReference type="NCBI Taxonomy" id="2094025"/>
    <lineage>
        <taxon>Bacteria</taxon>
        <taxon>Pseudomonadati</taxon>
        <taxon>Bacteroidota</taxon>
        <taxon>Flavobacteriia</taxon>
        <taxon>Flavobacteriales</taxon>
        <taxon>Flavobacteriaceae</taxon>
        <taxon>Pukyongia</taxon>
    </lineage>
</organism>
<accession>A0A2S0HWC7</accession>
<keyword evidence="2" id="KW-1185">Reference proteome</keyword>
<dbReference type="RefSeq" id="WP_105216130.1">
    <property type="nucleotide sequence ID" value="NZ_CP027062.1"/>
</dbReference>
<proteinExistence type="predicted"/>
<evidence type="ECO:0000313" key="1">
    <source>
        <dbReference type="EMBL" id="AVI50928.1"/>
    </source>
</evidence>
<name>A0A2S0HWC7_9FLAO</name>
<gene>
    <name evidence="1" type="ORF">C5O00_06960</name>
</gene>
<protein>
    <submittedName>
        <fullName evidence="1">Uncharacterized protein</fullName>
    </submittedName>
</protein>
<dbReference type="AlphaFoldDB" id="A0A2S0HWC7"/>
<dbReference type="OrthoDB" id="6981191at2"/>
<dbReference type="KEGG" id="aue:C5O00_06960"/>
<sequence>MKVVLTEKMLQDVQKSLWDFSNQILYDLCRENFKHEKDGPILAKVLLIGRTYAAAVERRNTRDDLINDDFYFKKIVPTFKKSKLDQKLRTLKGYNSISTENIADILKIHYYLIELLRKDTSMEKRSFSSKYLHFHLPDLFFIYDSRAESALRKYTSRIPKDLKQFTQLESVDEQYAKFFCKCLDVKRQIEEEHNMQLTIRQFDNLLINMANKLEVEKRKASTKNL</sequence>
<dbReference type="EMBL" id="CP027062">
    <property type="protein sequence ID" value="AVI50928.1"/>
    <property type="molecule type" value="Genomic_DNA"/>
</dbReference>
<evidence type="ECO:0000313" key="2">
    <source>
        <dbReference type="Proteomes" id="UP000238442"/>
    </source>
</evidence>